<dbReference type="Proteomes" id="UP000325315">
    <property type="component" value="Unassembled WGS sequence"/>
</dbReference>
<proteinExistence type="predicted"/>
<evidence type="ECO:0000313" key="2">
    <source>
        <dbReference type="Proteomes" id="UP000325315"/>
    </source>
</evidence>
<keyword evidence="2" id="KW-1185">Reference proteome</keyword>
<dbReference type="OrthoDB" id="1000587at2759"/>
<sequence>MNTRLSLSEDGSITAELRAELTFLQQICEAQKSDSELHAKRNFRLGLMIACYLEVEYVYQKIHNLYRRFCSKLTMVLCACIRGVAKCMMI</sequence>
<evidence type="ECO:0000313" key="1">
    <source>
        <dbReference type="EMBL" id="KAA3473054.1"/>
    </source>
</evidence>
<accession>A0A5B6VVP4</accession>
<reference evidence="2" key="1">
    <citation type="journal article" date="2019" name="Plant Biotechnol. J.">
        <title>Genome sequencing of the Australian wild diploid species Gossypium australe highlights disease resistance and delayed gland morphogenesis.</title>
        <authorList>
            <person name="Cai Y."/>
            <person name="Cai X."/>
            <person name="Wang Q."/>
            <person name="Wang P."/>
            <person name="Zhang Y."/>
            <person name="Cai C."/>
            <person name="Xu Y."/>
            <person name="Wang K."/>
            <person name="Zhou Z."/>
            <person name="Wang C."/>
            <person name="Geng S."/>
            <person name="Li B."/>
            <person name="Dong Q."/>
            <person name="Hou Y."/>
            <person name="Wang H."/>
            <person name="Ai P."/>
            <person name="Liu Z."/>
            <person name="Yi F."/>
            <person name="Sun M."/>
            <person name="An G."/>
            <person name="Cheng J."/>
            <person name="Zhang Y."/>
            <person name="Shi Q."/>
            <person name="Xie Y."/>
            <person name="Shi X."/>
            <person name="Chang Y."/>
            <person name="Huang F."/>
            <person name="Chen Y."/>
            <person name="Hong S."/>
            <person name="Mi L."/>
            <person name="Sun Q."/>
            <person name="Zhang L."/>
            <person name="Zhou B."/>
            <person name="Peng R."/>
            <person name="Zhang X."/>
            <person name="Liu F."/>
        </authorList>
    </citation>
    <scope>NUCLEOTIDE SEQUENCE [LARGE SCALE GENOMIC DNA]</scope>
    <source>
        <strain evidence="2">cv. PA1801</strain>
    </source>
</reference>
<organism evidence="1 2">
    <name type="scientific">Gossypium australe</name>
    <dbReference type="NCBI Taxonomy" id="47621"/>
    <lineage>
        <taxon>Eukaryota</taxon>
        <taxon>Viridiplantae</taxon>
        <taxon>Streptophyta</taxon>
        <taxon>Embryophyta</taxon>
        <taxon>Tracheophyta</taxon>
        <taxon>Spermatophyta</taxon>
        <taxon>Magnoliopsida</taxon>
        <taxon>eudicotyledons</taxon>
        <taxon>Gunneridae</taxon>
        <taxon>Pentapetalae</taxon>
        <taxon>rosids</taxon>
        <taxon>malvids</taxon>
        <taxon>Malvales</taxon>
        <taxon>Malvaceae</taxon>
        <taxon>Malvoideae</taxon>
        <taxon>Gossypium</taxon>
    </lineage>
</organism>
<gene>
    <name evidence="1" type="ORF">EPI10_023464</name>
</gene>
<dbReference type="EMBL" id="SMMG02000005">
    <property type="protein sequence ID" value="KAA3473054.1"/>
    <property type="molecule type" value="Genomic_DNA"/>
</dbReference>
<comment type="caution">
    <text evidence="1">The sequence shown here is derived from an EMBL/GenBank/DDBJ whole genome shotgun (WGS) entry which is preliminary data.</text>
</comment>
<protein>
    <submittedName>
        <fullName evidence="1">Phosphatidylinositol-glycan biosynthesis class W protein-like</fullName>
    </submittedName>
</protein>
<name>A0A5B6VVP4_9ROSI</name>
<dbReference type="AlphaFoldDB" id="A0A5B6VVP4"/>